<dbReference type="KEGG" id="haj:DU500_12495"/>
<accession>A0A345EEH0</accession>
<evidence type="ECO:0000256" key="1">
    <source>
        <dbReference type="SAM" id="Phobius"/>
    </source>
</evidence>
<feature type="transmembrane region" description="Helical" evidence="1">
    <location>
        <begin position="16"/>
        <end position="39"/>
    </location>
</feature>
<reference evidence="4 5" key="1">
    <citation type="submission" date="2018-07" db="EMBL/GenBank/DDBJ databases">
        <title>Genome sequences of Haloplanus sp. CBA1112.</title>
        <authorList>
            <person name="Kim Y.B."/>
            <person name="Roh S.W."/>
        </authorList>
    </citation>
    <scope>NUCLEOTIDE SEQUENCE [LARGE SCALE GENOMIC DNA]</scope>
    <source>
        <strain evidence="4 5">CBA1112</strain>
    </source>
</reference>
<dbReference type="GO" id="GO:0004175">
    <property type="term" value="F:endopeptidase activity"/>
    <property type="evidence" value="ECO:0007669"/>
    <property type="project" value="UniProtKB-ARBA"/>
</dbReference>
<feature type="domain" description="CAAX prenyl protease 2/Lysostaphin resistance protein A-like" evidence="2">
    <location>
        <begin position="166"/>
        <end position="229"/>
    </location>
</feature>
<keyword evidence="1" id="KW-1133">Transmembrane helix</keyword>
<dbReference type="KEGG" id="haq:DU484_12460"/>
<feature type="transmembrane region" description="Helical" evidence="1">
    <location>
        <begin position="167"/>
        <end position="187"/>
    </location>
</feature>
<evidence type="ECO:0000259" key="2">
    <source>
        <dbReference type="Pfam" id="PF02517"/>
    </source>
</evidence>
<dbReference type="Proteomes" id="UP000253273">
    <property type="component" value="Chromosome"/>
</dbReference>
<feature type="transmembrane region" description="Helical" evidence="1">
    <location>
        <begin position="139"/>
        <end position="160"/>
    </location>
</feature>
<keyword evidence="1" id="KW-0472">Membrane</keyword>
<feature type="transmembrane region" description="Helical" evidence="1">
    <location>
        <begin position="193"/>
        <end position="214"/>
    </location>
</feature>
<feature type="transmembrane region" description="Helical" evidence="1">
    <location>
        <begin position="250"/>
        <end position="272"/>
    </location>
</feature>
<evidence type="ECO:0000313" key="3">
    <source>
        <dbReference type="EMBL" id="AXG07177.1"/>
    </source>
</evidence>
<evidence type="ECO:0000313" key="4">
    <source>
        <dbReference type="EMBL" id="AXG10592.1"/>
    </source>
</evidence>
<sequence>MTSIGRFARSAPRLPLIAGLSPFGKALVALGTYATWTVITWLLEGRIQTFLHPEAVTDRLVYTGVANVFVGTILALLLVREFVDSEFSSRAELGFRSVPRTLVAVLLAGIIGFALYALQQPPTTDPVVVMNVFAQVLPVSIAEVAVCWVVVGGSVAALLRSRGLNQYLARGSALVLSSVLFGVYHVAHSPPFNSLEMVGLLTVVGVGTGLIYFVGGSFYGALLFHNLMALFGIVSSLAEAGQLGTYQQPLVPLLVTALVAFVILVGSERLLVRP</sequence>
<keyword evidence="6" id="KW-1185">Reference proteome</keyword>
<dbReference type="OrthoDB" id="302342at2157"/>
<feature type="transmembrane region" description="Helical" evidence="1">
    <location>
        <begin position="100"/>
        <end position="119"/>
    </location>
</feature>
<dbReference type="AlphaFoldDB" id="A0A345E4Q5"/>
<dbReference type="EMBL" id="CP031150">
    <property type="protein sequence ID" value="AXG07177.1"/>
    <property type="molecule type" value="Genomic_DNA"/>
</dbReference>
<gene>
    <name evidence="4" type="ORF">DU484_12460</name>
    <name evidence="3" type="ORF">DU500_12495</name>
</gene>
<reference evidence="3 6" key="2">
    <citation type="submission" date="2018-07" db="EMBL/GenBank/DDBJ databases">
        <title>Genome sequences of Haloplanus sp. CBA1113.</title>
        <authorList>
            <person name="Kim Y.B."/>
            <person name="Roh S.W."/>
        </authorList>
    </citation>
    <scope>NUCLEOTIDE SEQUENCE [LARGE SCALE GENOMIC DNA]</scope>
    <source>
        <strain evidence="3 6">CBA1113</strain>
    </source>
</reference>
<dbReference type="RefSeq" id="WP_114586309.1">
    <property type="nucleotide sequence ID" value="NZ_CP031148.1"/>
</dbReference>
<name>A0A345E4Q5_9EURY</name>
<organism evidence="3 6">
    <name type="scientific">Haloplanus rubicundus</name>
    <dbReference type="NCBI Taxonomy" id="1547898"/>
    <lineage>
        <taxon>Archaea</taxon>
        <taxon>Methanobacteriati</taxon>
        <taxon>Methanobacteriota</taxon>
        <taxon>Stenosarchaea group</taxon>
        <taxon>Halobacteria</taxon>
        <taxon>Halobacteriales</taxon>
        <taxon>Haloferacaceae</taxon>
        <taxon>Haloplanus</taxon>
    </lineage>
</organism>
<protein>
    <recommendedName>
        <fullName evidence="2">CAAX prenyl protease 2/Lysostaphin resistance protein A-like domain-containing protein</fullName>
    </recommendedName>
</protein>
<keyword evidence="1" id="KW-0812">Transmembrane</keyword>
<dbReference type="Pfam" id="PF02517">
    <property type="entry name" value="Rce1-like"/>
    <property type="match status" value="1"/>
</dbReference>
<dbReference type="EMBL" id="CP031148">
    <property type="protein sequence ID" value="AXG10592.1"/>
    <property type="molecule type" value="Genomic_DNA"/>
</dbReference>
<accession>A0A345E4Q5</accession>
<dbReference type="InterPro" id="IPR003675">
    <property type="entry name" value="Rce1/LyrA-like_dom"/>
</dbReference>
<evidence type="ECO:0000313" key="6">
    <source>
        <dbReference type="Proteomes" id="UP000253273"/>
    </source>
</evidence>
<feature type="transmembrane region" description="Helical" evidence="1">
    <location>
        <begin position="221"/>
        <end position="238"/>
    </location>
</feature>
<dbReference type="GO" id="GO:0080120">
    <property type="term" value="P:CAAX-box protein maturation"/>
    <property type="evidence" value="ECO:0007669"/>
    <property type="project" value="UniProtKB-ARBA"/>
</dbReference>
<feature type="transmembrane region" description="Helical" evidence="1">
    <location>
        <begin position="59"/>
        <end position="79"/>
    </location>
</feature>
<evidence type="ECO:0000313" key="5">
    <source>
        <dbReference type="Proteomes" id="UP000252985"/>
    </source>
</evidence>
<dbReference type="Proteomes" id="UP000252985">
    <property type="component" value="Chromosome"/>
</dbReference>
<dbReference type="GeneID" id="37287804"/>
<proteinExistence type="predicted"/>